<name>A0A0V1LK63_9BILA</name>
<accession>A0A0V1LK63</accession>
<evidence type="ECO:0000313" key="2">
    <source>
        <dbReference type="Proteomes" id="UP000054721"/>
    </source>
</evidence>
<protein>
    <submittedName>
        <fullName evidence="1">Uncharacterized protein</fullName>
    </submittedName>
</protein>
<proteinExistence type="predicted"/>
<dbReference type="EMBL" id="JYDW01000036">
    <property type="protein sequence ID" value="KRZ59876.1"/>
    <property type="molecule type" value="Genomic_DNA"/>
</dbReference>
<comment type="caution">
    <text evidence="1">The sequence shown here is derived from an EMBL/GenBank/DDBJ whole genome shotgun (WGS) entry which is preliminary data.</text>
</comment>
<dbReference type="Proteomes" id="UP000054721">
    <property type="component" value="Unassembled WGS sequence"/>
</dbReference>
<organism evidence="1 2">
    <name type="scientific">Trichinella nativa</name>
    <dbReference type="NCBI Taxonomy" id="6335"/>
    <lineage>
        <taxon>Eukaryota</taxon>
        <taxon>Metazoa</taxon>
        <taxon>Ecdysozoa</taxon>
        <taxon>Nematoda</taxon>
        <taxon>Enoplea</taxon>
        <taxon>Dorylaimia</taxon>
        <taxon>Trichinellida</taxon>
        <taxon>Trichinellidae</taxon>
        <taxon>Trichinella</taxon>
    </lineage>
</organism>
<reference evidence="1 2" key="1">
    <citation type="submission" date="2015-05" db="EMBL/GenBank/DDBJ databases">
        <title>Evolution of Trichinella species and genotypes.</title>
        <authorList>
            <person name="Korhonen P.K."/>
            <person name="Edoardo P."/>
            <person name="Giuseppe L.R."/>
            <person name="Gasser R.B."/>
        </authorList>
    </citation>
    <scope>NUCLEOTIDE SEQUENCE [LARGE SCALE GENOMIC DNA]</scope>
    <source>
        <strain evidence="1">ISS10</strain>
    </source>
</reference>
<keyword evidence="2" id="KW-1185">Reference proteome</keyword>
<dbReference type="AlphaFoldDB" id="A0A0V1LK63"/>
<dbReference type="OrthoDB" id="5937422at2759"/>
<evidence type="ECO:0000313" key="1">
    <source>
        <dbReference type="EMBL" id="KRZ59876.1"/>
    </source>
</evidence>
<gene>
    <name evidence="1" type="ORF">T02_780</name>
</gene>
<sequence>MAIVYTILWSGMGPGFQSMWWKCGVQVYNNEVQLQWKYGEQVYNPELVLEGCGEFIPLLGRNGSSGKYVHY</sequence>